<dbReference type="InterPro" id="IPR013783">
    <property type="entry name" value="Ig-like_fold"/>
</dbReference>
<organism evidence="5 6">
    <name type="scientific">Cohnella hongkongensis</name>
    <dbReference type="NCBI Taxonomy" id="178337"/>
    <lineage>
        <taxon>Bacteria</taxon>
        <taxon>Bacillati</taxon>
        <taxon>Bacillota</taxon>
        <taxon>Bacilli</taxon>
        <taxon>Bacillales</taxon>
        <taxon>Paenibacillaceae</taxon>
        <taxon>Cohnella</taxon>
    </lineage>
</organism>
<dbReference type="PROSITE" id="PS51175">
    <property type="entry name" value="CBM6"/>
    <property type="match status" value="1"/>
</dbReference>
<dbReference type="InterPro" id="IPR017853">
    <property type="entry name" value="GH"/>
</dbReference>
<keyword evidence="6" id="KW-1185">Reference proteome</keyword>
<evidence type="ECO:0000259" key="3">
    <source>
        <dbReference type="PROSITE" id="PS50853"/>
    </source>
</evidence>
<dbReference type="InterPro" id="IPR036116">
    <property type="entry name" value="FN3_sf"/>
</dbReference>
<comment type="pathway">
    <text evidence="1">Glycan metabolism.</text>
</comment>
<dbReference type="PANTHER" id="PTHR43576:SF3">
    <property type="entry name" value="ALPHA-L-ARABINOFURANOSIDASE C"/>
    <property type="match status" value="1"/>
</dbReference>
<dbReference type="SUPFAM" id="SSF49265">
    <property type="entry name" value="Fibronectin type III"/>
    <property type="match status" value="1"/>
</dbReference>
<feature type="domain" description="Fibronectin type-III" evidence="3">
    <location>
        <begin position="641"/>
        <end position="743"/>
    </location>
</feature>
<accession>A0ABV9FGI2</accession>
<feature type="signal peptide" evidence="2">
    <location>
        <begin position="1"/>
        <end position="35"/>
    </location>
</feature>
<dbReference type="Gene3D" id="3.20.20.80">
    <property type="entry name" value="Glycosidases"/>
    <property type="match status" value="1"/>
</dbReference>
<dbReference type="SUPFAM" id="SSF51445">
    <property type="entry name" value="(Trans)glycosidases"/>
    <property type="match status" value="1"/>
</dbReference>
<dbReference type="Proteomes" id="UP001596028">
    <property type="component" value="Unassembled WGS sequence"/>
</dbReference>
<evidence type="ECO:0000256" key="1">
    <source>
        <dbReference type="ARBA" id="ARBA00004881"/>
    </source>
</evidence>
<dbReference type="InterPro" id="IPR003961">
    <property type="entry name" value="FN3_dom"/>
</dbReference>
<name>A0ABV9FGI2_9BACL</name>
<protein>
    <submittedName>
        <fullName evidence="5">Carbohydrate-binding protein</fullName>
    </submittedName>
</protein>
<comment type="caution">
    <text evidence="5">The sequence shown here is derived from an EMBL/GenBank/DDBJ whole genome shotgun (WGS) entry which is preliminary data.</text>
</comment>
<dbReference type="SUPFAM" id="SSF49785">
    <property type="entry name" value="Galactose-binding domain-like"/>
    <property type="match status" value="2"/>
</dbReference>
<keyword evidence="2" id="KW-0732">Signal</keyword>
<evidence type="ECO:0000259" key="4">
    <source>
        <dbReference type="PROSITE" id="PS51175"/>
    </source>
</evidence>
<dbReference type="Pfam" id="PF03422">
    <property type="entry name" value="CBM_6"/>
    <property type="match status" value="1"/>
</dbReference>
<sequence>MSTKRFRTLLVWLCSAAVVIAGSLTGLSPAPKAYAANATLAVDAATVVAPMKKEMRGTNIGLWTQAEFHPISTRSERYVNLLKEAGISLIRFPAGSEADTTYWDRTNTYDYYEGPGPYDTTLTAEVFDSYMAMLDEVGAEAMVTVNARINDPDLAADLVHYANVEKGWNIKYWEIGNEPEYYEGVYAVTPQQYAQRIMEYTAAMKAVDPSIQIIGPANGSSLLAEWVQPILSTMQAANEQLEGITVHWYPLAGEQTNPASAAYPSIDNLLRYEGTDWQPAYINWIGKFTETTPTHNLVNYRNTYAPGAMIGLTELGHVTRFGEGIADSHAGAIWMADVLGRLAYHQIDFVMQFLLQGNQTYSLMNMNKEVRPTYYVYPLLKRYFGDTMVASSSSDNQNFTIWASKRAGDNDKLYLMVINKHQTQDLSATINLSGFQPQSTASSWVLNAPAIDSLTGTNINGVEVAANGTLPTIAPNKVTGVSNLFTRVFPAHSVTMMELTAEGAEQGNGETAYARYLAQYADAINERKAAADYPGNTTATPQGWGKIWATGHAEWTVNFPSTGVYDYGIRAYGEGTAPSFQIQIDGMPVPNTGASPTASWNDYSGSLGTVTAGTHKIRIHNNSPAAGNNIDVAHIEISGAAPGPFSLTAPADSASLGSNSVTLDWTQQVGGRSFAPHGADEYSIHVADNASFINPTAIDNLTGTTYLLDHLDYGMTYYWKVIALNANGMTVSDDTFSFTTPPPPASPVRYSGQYAASINERKAAADYPGNMTDTPEGWGKIWATGFAEWTVKVPTTGSYDFTVRAYGEGSSPSFRVLLDGQPVSGANWSPTAAWTNYQGSFGTLTAGTHTIRIHNNSASAGNNINLAHMDILGAAPSPFSLTSPANNATLGSSSITLNWNQTIDGRTFAPFGAQQYTVTVADNPAFSNPIVQATVNTPSYSLNNLQSGTYYWNVTAINAFGTTAANASFSFTAP</sequence>
<proteinExistence type="predicted"/>
<gene>
    <name evidence="5" type="ORF">ACFO3S_21210</name>
</gene>
<dbReference type="Gene3D" id="2.60.40.10">
    <property type="entry name" value="Immunoglobulins"/>
    <property type="match status" value="2"/>
</dbReference>
<reference evidence="6" key="1">
    <citation type="journal article" date="2019" name="Int. J. Syst. Evol. Microbiol.">
        <title>The Global Catalogue of Microorganisms (GCM) 10K type strain sequencing project: providing services to taxonomists for standard genome sequencing and annotation.</title>
        <authorList>
            <consortium name="The Broad Institute Genomics Platform"/>
            <consortium name="The Broad Institute Genome Sequencing Center for Infectious Disease"/>
            <person name="Wu L."/>
            <person name="Ma J."/>
        </authorList>
    </citation>
    <scope>NUCLEOTIDE SEQUENCE [LARGE SCALE GENOMIC DNA]</scope>
    <source>
        <strain evidence="6">CCUG 49571</strain>
    </source>
</reference>
<dbReference type="EMBL" id="JBHSEP010000019">
    <property type="protein sequence ID" value="MFC4600777.1"/>
    <property type="molecule type" value="Genomic_DNA"/>
</dbReference>
<feature type="domain" description="CBM6" evidence="4">
    <location>
        <begin position="748"/>
        <end position="872"/>
    </location>
</feature>
<dbReference type="InterPro" id="IPR005084">
    <property type="entry name" value="CBM6"/>
</dbReference>
<dbReference type="PROSITE" id="PS50853">
    <property type="entry name" value="FN3"/>
    <property type="match status" value="1"/>
</dbReference>
<dbReference type="SMART" id="SM00060">
    <property type="entry name" value="FN3"/>
    <property type="match status" value="2"/>
</dbReference>
<dbReference type="RefSeq" id="WP_378100172.1">
    <property type="nucleotide sequence ID" value="NZ_JBHSEP010000019.1"/>
</dbReference>
<dbReference type="InterPro" id="IPR008979">
    <property type="entry name" value="Galactose-bd-like_sf"/>
</dbReference>
<dbReference type="InterPro" id="IPR013780">
    <property type="entry name" value="Glyco_hydro_b"/>
</dbReference>
<evidence type="ECO:0000256" key="2">
    <source>
        <dbReference type="SAM" id="SignalP"/>
    </source>
</evidence>
<evidence type="ECO:0000313" key="6">
    <source>
        <dbReference type="Proteomes" id="UP001596028"/>
    </source>
</evidence>
<dbReference type="Gene3D" id="2.60.120.260">
    <property type="entry name" value="Galactose-binding domain-like"/>
    <property type="match status" value="2"/>
</dbReference>
<evidence type="ECO:0000313" key="5">
    <source>
        <dbReference type="EMBL" id="MFC4600777.1"/>
    </source>
</evidence>
<dbReference type="Gene3D" id="2.60.40.1180">
    <property type="entry name" value="Golgi alpha-mannosidase II"/>
    <property type="match status" value="1"/>
</dbReference>
<feature type="chain" id="PRO_5046006308" evidence="2">
    <location>
        <begin position="36"/>
        <end position="974"/>
    </location>
</feature>
<dbReference type="PANTHER" id="PTHR43576">
    <property type="entry name" value="ALPHA-L-ARABINOFURANOSIDASE C-RELATED"/>
    <property type="match status" value="1"/>
</dbReference>
<dbReference type="SUPFAM" id="SSF51011">
    <property type="entry name" value="Glycosyl hydrolase domain"/>
    <property type="match status" value="1"/>
</dbReference>